<dbReference type="Pfam" id="PF13466">
    <property type="entry name" value="STAS_2"/>
    <property type="match status" value="1"/>
</dbReference>
<dbReference type="PANTHER" id="PTHR33495:SF2">
    <property type="entry name" value="ANTI-SIGMA FACTOR ANTAGONIST TM_1081-RELATED"/>
    <property type="match status" value="1"/>
</dbReference>
<sequence>MVPGPRHELTAAWVDAHGHCTIHVLHPRPGTVLVRVAGEIDLGTARKLDEVLQSRVGPEADEVVVDLGAVTFFSVAGLNSLLRARLLADTAGARLTIDAERSRAVRRLFALLPAESLSPAR</sequence>
<evidence type="ECO:0000259" key="1">
    <source>
        <dbReference type="PROSITE" id="PS50801"/>
    </source>
</evidence>
<protein>
    <submittedName>
        <fullName evidence="2">STAS domain-containing protein</fullName>
    </submittedName>
</protein>
<accession>A0ABU5R7E6</accession>
<dbReference type="InterPro" id="IPR002645">
    <property type="entry name" value="STAS_dom"/>
</dbReference>
<evidence type="ECO:0000313" key="3">
    <source>
        <dbReference type="Proteomes" id="UP001304298"/>
    </source>
</evidence>
<dbReference type="PANTHER" id="PTHR33495">
    <property type="entry name" value="ANTI-SIGMA FACTOR ANTAGONIST TM_1081-RELATED-RELATED"/>
    <property type="match status" value="1"/>
</dbReference>
<organism evidence="2 3">
    <name type="scientific">Amycolatopsis heterodermiae</name>
    <dbReference type="NCBI Taxonomy" id="3110235"/>
    <lineage>
        <taxon>Bacteria</taxon>
        <taxon>Bacillati</taxon>
        <taxon>Actinomycetota</taxon>
        <taxon>Actinomycetes</taxon>
        <taxon>Pseudonocardiales</taxon>
        <taxon>Pseudonocardiaceae</taxon>
        <taxon>Amycolatopsis</taxon>
    </lineage>
</organism>
<dbReference type="SUPFAM" id="SSF52091">
    <property type="entry name" value="SpoIIaa-like"/>
    <property type="match status" value="1"/>
</dbReference>
<evidence type="ECO:0000313" key="2">
    <source>
        <dbReference type="EMBL" id="MEA5361585.1"/>
    </source>
</evidence>
<dbReference type="RefSeq" id="WP_323328826.1">
    <property type="nucleotide sequence ID" value="NZ_JAYFSI010000003.1"/>
</dbReference>
<dbReference type="CDD" id="cd07043">
    <property type="entry name" value="STAS_anti-anti-sigma_factors"/>
    <property type="match status" value="1"/>
</dbReference>
<gene>
    <name evidence="2" type="ORF">VA596_18725</name>
</gene>
<name>A0ABU5R7E6_9PSEU</name>
<reference evidence="2 3" key="1">
    <citation type="submission" date="2023-12" db="EMBL/GenBank/DDBJ databases">
        <title>Amycolatopsis sp. V23-08.</title>
        <authorList>
            <person name="Somphong A."/>
        </authorList>
    </citation>
    <scope>NUCLEOTIDE SEQUENCE [LARGE SCALE GENOMIC DNA]</scope>
    <source>
        <strain evidence="2 3">V23-08</strain>
    </source>
</reference>
<dbReference type="Proteomes" id="UP001304298">
    <property type="component" value="Unassembled WGS sequence"/>
</dbReference>
<keyword evidence="3" id="KW-1185">Reference proteome</keyword>
<dbReference type="InterPro" id="IPR036513">
    <property type="entry name" value="STAS_dom_sf"/>
</dbReference>
<comment type="caution">
    <text evidence="2">The sequence shown here is derived from an EMBL/GenBank/DDBJ whole genome shotgun (WGS) entry which is preliminary data.</text>
</comment>
<proteinExistence type="predicted"/>
<dbReference type="PROSITE" id="PS50801">
    <property type="entry name" value="STAS"/>
    <property type="match status" value="1"/>
</dbReference>
<dbReference type="Gene3D" id="3.30.750.24">
    <property type="entry name" value="STAS domain"/>
    <property type="match status" value="1"/>
</dbReference>
<feature type="domain" description="STAS" evidence="1">
    <location>
        <begin position="29"/>
        <end position="121"/>
    </location>
</feature>
<dbReference type="EMBL" id="JAYFSI010000003">
    <property type="protein sequence ID" value="MEA5361585.1"/>
    <property type="molecule type" value="Genomic_DNA"/>
</dbReference>
<dbReference type="InterPro" id="IPR058548">
    <property type="entry name" value="MlaB-like_STAS"/>
</dbReference>